<organism evidence="9 10">
    <name type="scientific">Eubucco bourcierii</name>
    <name type="common">red-headed barbet</name>
    <dbReference type="NCBI Taxonomy" id="91767"/>
    <lineage>
        <taxon>Eukaryota</taxon>
        <taxon>Metazoa</taxon>
        <taxon>Chordata</taxon>
        <taxon>Craniata</taxon>
        <taxon>Vertebrata</taxon>
        <taxon>Euteleostomi</taxon>
        <taxon>Archelosauria</taxon>
        <taxon>Archosauria</taxon>
        <taxon>Dinosauria</taxon>
        <taxon>Saurischia</taxon>
        <taxon>Theropoda</taxon>
        <taxon>Coelurosauria</taxon>
        <taxon>Aves</taxon>
        <taxon>Neognathae</taxon>
        <taxon>Neoaves</taxon>
        <taxon>Telluraves</taxon>
        <taxon>Coraciimorphae</taxon>
        <taxon>Piciformes</taxon>
        <taxon>Ramphastidae</taxon>
        <taxon>Eubucco</taxon>
    </lineage>
</organism>
<dbReference type="SUPFAM" id="SSF56487">
    <property type="entry name" value="SRCR-like"/>
    <property type="match status" value="2"/>
</dbReference>
<evidence type="ECO:0000259" key="8">
    <source>
        <dbReference type="PROSITE" id="PS50287"/>
    </source>
</evidence>
<proteinExistence type="predicted"/>
<evidence type="ECO:0000256" key="1">
    <source>
        <dbReference type="ARBA" id="ARBA00004613"/>
    </source>
</evidence>
<feature type="disulfide bond" evidence="7">
    <location>
        <begin position="129"/>
        <end position="139"/>
    </location>
</feature>
<dbReference type="GO" id="GO:0016020">
    <property type="term" value="C:membrane"/>
    <property type="evidence" value="ECO:0007669"/>
    <property type="project" value="InterPro"/>
</dbReference>
<comment type="subcellular location">
    <subcellularLocation>
        <location evidence="1">Secreted</location>
    </subcellularLocation>
</comment>
<feature type="disulfide bond" evidence="7">
    <location>
        <begin position="12"/>
        <end position="22"/>
    </location>
</feature>
<feature type="domain" description="SRCR" evidence="8">
    <location>
        <begin position="60"/>
        <end position="160"/>
    </location>
</feature>
<dbReference type="FunFam" id="3.10.250.10:FF:000001">
    <property type="entry name" value="Lysyl oxidase 4 isoform X1"/>
    <property type="match status" value="1"/>
</dbReference>
<dbReference type="Pfam" id="PF00530">
    <property type="entry name" value="SRCR"/>
    <property type="match status" value="2"/>
</dbReference>
<name>A0A7K8XNU8_9PICI</name>
<protein>
    <submittedName>
        <fullName evidence="9">SRB4D protein</fullName>
    </submittedName>
</protein>
<feature type="non-terminal residue" evidence="9">
    <location>
        <position position="1"/>
    </location>
</feature>
<dbReference type="PANTHER" id="PTHR48071:SF15">
    <property type="entry name" value="SRCR DOMAIN-CONTAINING PROTEIN"/>
    <property type="match status" value="1"/>
</dbReference>
<feature type="disulfide bond" evidence="7">
    <location>
        <begin position="98"/>
        <end position="159"/>
    </location>
</feature>
<dbReference type="SMART" id="SM00202">
    <property type="entry name" value="SR"/>
    <property type="match status" value="1"/>
</dbReference>
<dbReference type="InterPro" id="IPR001190">
    <property type="entry name" value="SRCR"/>
</dbReference>
<keyword evidence="3" id="KW-0732">Signal</keyword>
<evidence type="ECO:0000256" key="6">
    <source>
        <dbReference type="ARBA" id="ARBA00023180"/>
    </source>
</evidence>
<keyword evidence="2" id="KW-0964">Secreted</keyword>
<sequence length="160" mass="16614">GSGQIWLDNVQCRGTEAALAQCPARPWGVHNCAHGEDASVVCTAPGTPSGTAARAPLQELRLQDGPGRCAGRLEVLQYHQWGTVCTHSWGLAEAAVVCRQLGCGTAVAASGRAAFGQGSGRIWLDAVTCAGTEGSLAECQSRAWRPNSCDHPEDVGVECS</sequence>
<evidence type="ECO:0000313" key="9">
    <source>
        <dbReference type="EMBL" id="NXF92687.1"/>
    </source>
</evidence>
<dbReference type="EMBL" id="VWZE01015180">
    <property type="protein sequence ID" value="NXF92687.1"/>
    <property type="molecule type" value="Genomic_DNA"/>
</dbReference>
<evidence type="ECO:0000256" key="2">
    <source>
        <dbReference type="ARBA" id="ARBA00022525"/>
    </source>
</evidence>
<keyword evidence="6" id="KW-0325">Glycoprotein</keyword>
<keyword evidence="4" id="KW-0677">Repeat</keyword>
<evidence type="ECO:0000256" key="7">
    <source>
        <dbReference type="PROSITE-ProRule" id="PRU00196"/>
    </source>
</evidence>
<feature type="disulfide bond" evidence="7">
    <location>
        <begin position="85"/>
        <end position="149"/>
    </location>
</feature>
<dbReference type="InterPro" id="IPR036772">
    <property type="entry name" value="SRCR-like_dom_sf"/>
</dbReference>
<dbReference type="OrthoDB" id="536948at2759"/>
<feature type="domain" description="SRCR" evidence="8">
    <location>
        <begin position="1"/>
        <end position="43"/>
    </location>
</feature>
<dbReference type="PRINTS" id="PR00258">
    <property type="entry name" value="SPERACTRCPTR"/>
</dbReference>
<comment type="caution">
    <text evidence="9">The sequence shown here is derived from an EMBL/GenBank/DDBJ whole genome shotgun (WGS) entry which is preliminary data.</text>
</comment>
<evidence type="ECO:0000313" key="10">
    <source>
        <dbReference type="Proteomes" id="UP000583613"/>
    </source>
</evidence>
<evidence type="ECO:0000256" key="5">
    <source>
        <dbReference type="ARBA" id="ARBA00023157"/>
    </source>
</evidence>
<evidence type="ECO:0000256" key="4">
    <source>
        <dbReference type="ARBA" id="ARBA00022737"/>
    </source>
</evidence>
<keyword evidence="10" id="KW-1185">Reference proteome</keyword>
<keyword evidence="5 7" id="KW-1015">Disulfide bond</keyword>
<comment type="caution">
    <text evidence="7">Lacks conserved residue(s) required for the propagation of feature annotation.</text>
</comment>
<dbReference type="PROSITE" id="PS50287">
    <property type="entry name" value="SRCR_2"/>
    <property type="match status" value="2"/>
</dbReference>
<dbReference type="Proteomes" id="UP000583613">
    <property type="component" value="Unassembled WGS sequence"/>
</dbReference>
<dbReference type="PANTHER" id="PTHR48071">
    <property type="entry name" value="SRCR DOMAIN-CONTAINING PROTEIN"/>
    <property type="match status" value="1"/>
</dbReference>
<dbReference type="PROSITE" id="PS00420">
    <property type="entry name" value="SRCR_1"/>
    <property type="match status" value="1"/>
</dbReference>
<accession>A0A7K8XNU8</accession>
<gene>
    <name evidence="9" type="primary">Ssc4d_0</name>
    <name evidence="9" type="ORF">EUBBOU_R08155</name>
</gene>
<dbReference type="AlphaFoldDB" id="A0A7K8XNU8"/>
<feature type="non-terminal residue" evidence="9">
    <location>
        <position position="160"/>
    </location>
</feature>
<dbReference type="Gene3D" id="3.10.250.10">
    <property type="entry name" value="SRCR-like domain"/>
    <property type="match status" value="2"/>
</dbReference>
<evidence type="ECO:0000256" key="3">
    <source>
        <dbReference type="ARBA" id="ARBA00022729"/>
    </source>
</evidence>
<reference evidence="9 10" key="1">
    <citation type="submission" date="2019-09" db="EMBL/GenBank/DDBJ databases">
        <title>Bird 10,000 Genomes (B10K) Project - Family phase.</title>
        <authorList>
            <person name="Zhang G."/>
        </authorList>
    </citation>
    <scope>NUCLEOTIDE SEQUENCE [LARGE SCALE GENOMIC DNA]</scope>
    <source>
        <strain evidence="9">B10K-DU-001-04</strain>
        <tissue evidence="9">Muscle</tissue>
    </source>
</reference>